<evidence type="ECO:0000313" key="2">
    <source>
        <dbReference type="Proteomes" id="UP001163105"/>
    </source>
</evidence>
<evidence type="ECO:0000313" key="1">
    <source>
        <dbReference type="EMBL" id="KAJ6445446.1"/>
    </source>
</evidence>
<dbReference type="Proteomes" id="UP001163105">
    <property type="component" value="Unassembled WGS sequence"/>
</dbReference>
<protein>
    <submittedName>
        <fullName evidence="1">Uncharacterized protein</fullName>
    </submittedName>
</protein>
<gene>
    <name evidence="1" type="ORF">O9K51_00207</name>
</gene>
<organism evidence="1 2">
    <name type="scientific">Purpureocillium lavendulum</name>
    <dbReference type="NCBI Taxonomy" id="1247861"/>
    <lineage>
        <taxon>Eukaryota</taxon>
        <taxon>Fungi</taxon>
        <taxon>Dikarya</taxon>
        <taxon>Ascomycota</taxon>
        <taxon>Pezizomycotina</taxon>
        <taxon>Sordariomycetes</taxon>
        <taxon>Hypocreomycetidae</taxon>
        <taxon>Hypocreales</taxon>
        <taxon>Ophiocordycipitaceae</taxon>
        <taxon>Purpureocillium</taxon>
    </lineage>
</organism>
<keyword evidence="2" id="KW-1185">Reference proteome</keyword>
<dbReference type="AlphaFoldDB" id="A0AB34G3P0"/>
<comment type="caution">
    <text evidence="1">The sequence shown here is derived from an EMBL/GenBank/DDBJ whole genome shotgun (WGS) entry which is preliminary data.</text>
</comment>
<sequence>MLSVLPGHILNLPTTRQVLKMDDDTVYVIRLHIGADEVEETMTDAHEAIAVQPAVGENANEEQSTLDDQAKDTIGGLSENTLDNHAATMAIMSDNQASVVDQGNAVAIVADAEAPEAFDGLLIAQEAVTDGRHDEDDETEGDLGCSSFFLIPGSPYLFFAILINLLRHATVIKLPGINRPVFGLVVDVLFSGYPFHGDEMQLNLPRLVAALQLAIRWGMHAEAKLLRSSLWAYIQRRLLHANPHRQSQDADAVDERPDRFVFDWDYFVYRSQELYRAWRLVRGSAHSQVALSAFEISILFVLAVPCCLWPALTLRMDDAFRRDLEHVMSGRLAVAADDDTTAAATLDAAFKQAKVLYMQSIVMSGAGYATFPGRPLLGLLAQLDVRVPVHHMVGQGGVYDPDLTTLCPDNLDTWIRDARWFADHPDNAAGRGWF</sequence>
<proteinExistence type="predicted"/>
<name>A0AB34G3P0_9HYPO</name>
<accession>A0AB34G3P0</accession>
<reference evidence="1" key="1">
    <citation type="submission" date="2023-01" db="EMBL/GenBank/DDBJ databases">
        <title>The growth and conidiation of Purpureocillium lavendulum are regulated by nitrogen source and histone H3K14 acetylation.</title>
        <authorList>
            <person name="Tang P."/>
            <person name="Han J."/>
            <person name="Zhang C."/>
            <person name="Tang P."/>
            <person name="Qi F."/>
            <person name="Zhang K."/>
            <person name="Liang L."/>
        </authorList>
    </citation>
    <scope>NUCLEOTIDE SEQUENCE</scope>
    <source>
        <strain evidence="1">YMF1.00683</strain>
    </source>
</reference>
<dbReference type="EMBL" id="JAQHRD010000001">
    <property type="protein sequence ID" value="KAJ6445446.1"/>
    <property type="molecule type" value="Genomic_DNA"/>
</dbReference>